<feature type="compositionally biased region" description="Basic and acidic residues" evidence="1">
    <location>
        <begin position="92"/>
        <end position="104"/>
    </location>
</feature>
<feature type="region of interest" description="Disordered" evidence="1">
    <location>
        <begin position="176"/>
        <end position="305"/>
    </location>
</feature>
<name>A0AAN7TDD2_9EURO</name>
<gene>
    <name evidence="2" type="ORF">LTR05_001184</name>
</gene>
<comment type="caution">
    <text evidence="2">The sequence shown here is derived from an EMBL/GenBank/DDBJ whole genome shotgun (WGS) entry which is preliminary data.</text>
</comment>
<feature type="compositionally biased region" description="Basic and acidic residues" evidence="1">
    <location>
        <begin position="241"/>
        <end position="255"/>
    </location>
</feature>
<evidence type="ECO:0000313" key="3">
    <source>
        <dbReference type="Proteomes" id="UP001309876"/>
    </source>
</evidence>
<dbReference type="EMBL" id="JAVRRJ010000001">
    <property type="protein sequence ID" value="KAK5091004.1"/>
    <property type="molecule type" value="Genomic_DNA"/>
</dbReference>
<keyword evidence="3" id="KW-1185">Reference proteome</keyword>
<proteinExistence type="predicted"/>
<evidence type="ECO:0000313" key="2">
    <source>
        <dbReference type="EMBL" id="KAK5091004.1"/>
    </source>
</evidence>
<protein>
    <submittedName>
        <fullName evidence="2">Uncharacterized protein</fullName>
    </submittedName>
</protein>
<feature type="non-terminal residue" evidence="2">
    <location>
        <position position="1"/>
    </location>
</feature>
<feature type="region of interest" description="Disordered" evidence="1">
    <location>
        <begin position="467"/>
        <end position="531"/>
    </location>
</feature>
<reference evidence="2 3" key="1">
    <citation type="submission" date="2023-08" db="EMBL/GenBank/DDBJ databases">
        <title>Black Yeasts Isolated from many extreme environments.</title>
        <authorList>
            <person name="Coleine C."/>
            <person name="Stajich J.E."/>
            <person name="Selbmann L."/>
        </authorList>
    </citation>
    <scope>NUCLEOTIDE SEQUENCE [LARGE SCALE GENOMIC DNA]</scope>
    <source>
        <strain evidence="2 3">CCFEE 5910</strain>
    </source>
</reference>
<feature type="compositionally biased region" description="Polar residues" evidence="1">
    <location>
        <begin position="296"/>
        <end position="305"/>
    </location>
</feature>
<sequence>SSRITVGARNLQRGSHELPGLYQPATERTEISTSPLAVDVASSDHATHVQKVFLAARATLHRDMFAASSPASSIESRMNLGRESPLQTRDGINLRDQNDHDDVSTRNWRYSTAPSDLAAASTDVREPLPSPTLPEVLHIAHIGQAIEHSVEPVSSGFNSPNVLGSMHGAARATTIALPSSDTKPDSDSENTQMDTTPAAETDEVVLGRQMTQLKVSTEDREQVAREARPTSGQSTRNSSDTSRRSRSESSPEREIYLSPTAEAAANSAKAKRRRLKEGRDGTGYLDTSERNDIDQFASSPPDTFTRRFSSMTPCPDPLAHQRDIAAVQRPLSAMSTSLLVLSDERHPALPGVATVGLPRATATGSPMPFIKSRFRPLSARCQPQHSPSTVQPHGTYQHINTLNEHFRPGWYYARDILSPPEHPTYSFSTAASKVVGSSQAPDSRIRDSYKTDTLTALAKPQSRYRKNGLGAELAPRGVGRFYPRPISSARPSSARTRASSRQTYTSDDDVQFRSSPPRSLRPEQHGLTRRKRAMDDLFILAEDQSTTSRMAGPDLRMNESDEMMEIDEQTRAAVRISIFGTNTPEALRQARQGIQELSPNVQVFRKGTQEHSHLRKKRRPSHWDNDLKEIRESPAGRGGVNSPVSAQASMQAEFEIASPPNTEMDIDENGLIDDVTSITIELGNECSGVKERSANFPDNIDQYV</sequence>
<accession>A0AAN7TDD2</accession>
<feature type="region of interest" description="Disordered" evidence="1">
    <location>
        <begin position="76"/>
        <end position="107"/>
    </location>
</feature>
<feature type="compositionally biased region" description="Basic and acidic residues" evidence="1">
    <location>
        <begin position="216"/>
        <end position="228"/>
    </location>
</feature>
<organism evidence="2 3">
    <name type="scientific">Lithohypha guttulata</name>
    <dbReference type="NCBI Taxonomy" id="1690604"/>
    <lineage>
        <taxon>Eukaryota</taxon>
        <taxon>Fungi</taxon>
        <taxon>Dikarya</taxon>
        <taxon>Ascomycota</taxon>
        <taxon>Pezizomycotina</taxon>
        <taxon>Eurotiomycetes</taxon>
        <taxon>Chaetothyriomycetidae</taxon>
        <taxon>Chaetothyriales</taxon>
        <taxon>Trichomeriaceae</taxon>
        <taxon>Lithohypha</taxon>
    </lineage>
</organism>
<evidence type="ECO:0000256" key="1">
    <source>
        <dbReference type="SAM" id="MobiDB-lite"/>
    </source>
</evidence>
<feature type="compositionally biased region" description="Low complexity" evidence="1">
    <location>
        <begin position="483"/>
        <end position="505"/>
    </location>
</feature>
<dbReference type="Proteomes" id="UP001309876">
    <property type="component" value="Unassembled WGS sequence"/>
</dbReference>
<dbReference type="AlphaFoldDB" id="A0AAN7TDD2"/>